<dbReference type="Proteomes" id="UP000765509">
    <property type="component" value="Unassembled WGS sequence"/>
</dbReference>
<evidence type="ECO:0000313" key="2">
    <source>
        <dbReference type="EMBL" id="MBW0487939.1"/>
    </source>
</evidence>
<accession>A0A9Q3CPC8</accession>
<keyword evidence="3" id="KW-1185">Reference proteome</keyword>
<keyword evidence="1" id="KW-0472">Membrane</keyword>
<evidence type="ECO:0000313" key="3">
    <source>
        <dbReference type="Proteomes" id="UP000765509"/>
    </source>
</evidence>
<name>A0A9Q3CPC8_9BASI</name>
<keyword evidence="1" id="KW-1133">Transmembrane helix</keyword>
<reference evidence="2" key="1">
    <citation type="submission" date="2021-03" db="EMBL/GenBank/DDBJ databases">
        <title>Draft genome sequence of rust myrtle Austropuccinia psidii MF-1, a brazilian biotype.</title>
        <authorList>
            <person name="Quecine M.C."/>
            <person name="Pachon D.M.R."/>
            <person name="Bonatelli M.L."/>
            <person name="Correr F.H."/>
            <person name="Franceschini L.M."/>
            <person name="Leite T.F."/>
            <person name="Margarido G.R.A."/>
            <person name="Almeida C.A."/>
            <person name="Ferrarezi J.A."/>
            <person name="Labate C.A."/>
        </authorList>
    </citation>
    <scope>NUCLEOTIDE SEQUENCE</scope>
    <source>
        <strain evidence="2">MF-1</strain>
    </source>
</reference>
<gene>
    <name evidence="2" type="ORF">O181_027654</name>
</gene>
<keyword evidence="1" id="KW-0812">Transmembrane</keyword>
<evidence type="ECO:0000256" key="1">
    <source>
        <dbReference type="SAM" id="Phobius"/>
    </source>
</evidence>
<comment type="caution">
    <text evidence="2">The sequence shown here is derived from an EMBL/GenBank/DDBJ whole genome shotgun (WGS) entry which is preliminary data.</text>
</comment>
<organism evidence="2 3">
    <name type="scientific">Austropuccinia psidii MF-1</name>
    <dbReference type="NCBI Taxonomy" id="1389203"/>
    <lineage>
        <taxon>Eukaryota</taxon>
        <taxon>Fungi</taxon>
        <taxon>Dikarya</taxon>
        <taxon>Basidiomycota</taxon>
        <taxon>Pucciniomycotina</taxon>
        <taxon>Pucciniomycetes</taxon>
        <taxon>Pucciniales</taxon>
        <taxon>Sphaerophragmiaceae</taxon>
        <taxon>Austropuccinia</taxon>
    </lineage>
</organism>
<sequence length="160" mass="17428">MLRMCAYRDEIAIAQWGAFDIFISIAQQLCNSNVQQVSMSIMTLKQTGAIVTPIVFICPALYALSGVSSAFVHQQRPTLVMLADKHTRNACSLSNPSNHVARGVPAQETLTRTPLWSMMMKVFPSGNGHQDPKQADGNDSGRLALSTPLQWSLHSLTGGK</sequence>
<feature type="transmembrane region" description="Helical" evidence="1">
    <location>
        <begin position="49"/>
        <end position="72"/>
    </location>
</feature>
<dbReference type="EMBL" id="AVOT02009358">
    <property type="protein sequence ID" value="MBW0487939.1"/>
    <property type="molecule type" value="Genomic_DNA"/>
</dbReference>
<dbReference type="AlphaFoldDB" id="A0A9Q3CPC8"/>
<proteinExistence type="predicted"/>
<protein>
    <submittedName>
        <fullName evidence="2">Uncharacterized protein</fullName>
    </submittedName>
</protein>